<dbReference type="PANTHER" id="PTHR13622">
    <property type="entry name" value="THIAMIN PYROPHOSPHOKINASE"/>
    <property type="match status" value="1"/>
</dbReference>
<dbReference type="Gene3D" id="3.90.79.10">
    <property type="entry name" value="Nucleoside Triphosphate Pyrophosphohydrolase"/>
    <property type="match status" value="1"/>
</dbReference>
<accession>W4H4Q3</accession>
<dbReference type="OrthoDB" id="10261522at2759"/>
<dbReference type="InterPro" id="IPR000086">
    <property type="entry name" value="NUDIX_hydrolase_dom"/>
</dbReference>
<dbReference type="EMBL" id="KI913116">
    <property type="protein sequence ID" value="ETV86995.1"/>
    <property type="molecule type" value="Genomic_DNA"/>
</dbReference>
<name>W4H4Q3_APHAT</name>
<evidence type="ECO:0000259" key="1">
    <source>
        <dbReference type="PROSITE" id="PS51462"/>
    </source>
</evidence>
<dbReference type="CDD" id="cd03676">
    <property type="entry name" value="NUDIX_Tnr3_like"/>
    <property type="match status" value="1"/>
</dbReference>
<sequence length="314" mass="35389">MHLPRRRFNFDGLVRRCNTHDPSLYLPLTVEANAHTPPSVVGLVRRDRVAKLQPFQHVFDWTRIHEAVHLRSAFTSEPQRTAAMQEVAMALKAESWRNEAYGAARPDDNEPWFRIDRSASTFFGISQFGCHLNGYVRHSPQPNEHGHSLSVWLGVRSSGKAICPGKLDTLVGGGLPWDMSPLDNMFKEAEEEAGLSRIEIHRSIRSTGALTYRNDEVHGYKHNTMFTFDVELPSTWQPENVDGEVDSFQLWPVDDVLCHMQSNPEAFKPDVCLVLLDFCVRHGVLSAADFERPGDYSALCSNLHAFHGSSAIVL</sequence>
<feature type="domain" description="Nudix hydrolase" evidence="1">
    <location>
        <begin position="134"/>
        <end position="273"/>
    </location>
</feature>
<dbReference type="AlphaFoldDB" id="W4H4Q3"/>
<dbReference type="InterPro" id="IPR031804">
    <property type="entry name" value="DUF4743"/>
</dbReference>
<organism evidence="2">
    <name type="scientific">Aphanomyces astaci</name>
    <name type="common">Crayfish plague agent</name>
    <dbReference type="NCBI Taxonomy" id="112090"/>
    <lineage>
        <taxon>Eukaryota</taxon>
        <taxon>Sar</taxon>
        <taxon>Stramenopiles</taxon>
        <taxon>Oomycota</taxon>
        <taxon>Saprolegniomycetes</taxon>
        <taxon>Saprolegniales</taxon>
        <taxon>Verrucalvaceae</taxon>
        <taxon>Aphanomyces</taxon>
    </lineage>
</organism>
<evidence type="ECO:0000313" key="2">
    <source>
        <dbReference type="EMBL" id="ETV86995.1"/>
    </source>
</evidence>
<dbReference type="GeneID" id="20804008"/>
<dbReference type="GO" id="GO:0044715">
    <property type="term" value="F:8-oxo-dGDP phosphatase activity"/>
    <property type="evidence" value="ECO:0007669"/>
    <property type="project" value="TreeGrafter"/>
</dbReference>
<protein>
    <recommendedName>
        <fullName evidence="1">Nudix hydrolase domain-containing protein</fullName>
    </recommendedName>
</protein>
<dbReference type="InterPro" id="IPR015797">
    <property type="entry name" value="NUDIX_hydrolase-like_dom_sf"/>
</dbReference>
<gene>
    <name evidence="2" type="ORF">H257_02012</name>
</gene>
<reference evidence="2" key="1">
    <citation type="submission" date="2013-12" db="EMBL/GenBank/DDBJ databases">
        <title>The Genome Sequence of Aphanomyces astaci APO3.</title>
        <authorList>
            <consortium name="The Broad Institute Genomics Platform"/>
            <person name="Russ C."/>
            <person name="Tyler B."/>
            <person name="van West P."/>
            <person name="Dieguez-Uribeondo J."/>
            <person name="Young S.K."/>
            <person name="Zeng Q."/>
            <person name="Gargeya S."/>
            <person name="Fitzgerald M."/>
            <person name="Abouelleil A."/>
            <person name="Alvarado L."/>
            <person name="Chapman S.B."/>
            <person name="Gainer-Dewar J."/>
            <person name="Goldberg J."/>
            <person name="Griggs A."/>
            <person name="Gujja S."/>
            <person name="Hansen M."/>
            <person name="Howarth C."/>
            <person name="Imamovic A."/>
            <person name="Ireland A."/>
            <person name="Larimer J."/>
            <person name="McCowan C."/>
            <person name="Murphy C."/>
            <person name="Pearson M."/>
            <person name="Poon T.W."/>
            <person name="Priest M."/>
            <person name="Roberts A."/>
            <person name="Saif S."/>
            <person name="Shea T."/>
            <person name="Sykes S."/>
            <person name="Wortman J."/>
            <person name="Nusbaum C."/>
            <person name="Birren B."/>
        </authorList>
    </citation>
    <scope>NUCLEOTIDE SEQUENCE [LARGE SCALE GENOMIC DNA]</scope>
    <source>
        <strain evidence="2">APO3</strain>
    </source>
</reference>
<dbReference type="Pfam" id="PF00293">
    <property type="entry name" value="NUDIX"/>
    <property type="match status" value="1"/>
</dbReference>
<dbReference type="Pfam" id="PF15916">
    <property type="entry name" value="DUF4743"/>
    <property type="match status" value="1"/>
</dbReference>
<dbReference type="VEuPathDB" id="FungiDB:H257_02012"/>
<dbReference type="PANTHER" id="PTHR13622:SF8">
    <property type="entry name" value="THIAMIN PYROPHOSPHOKINASE 1"/>
    <property type="match status" value="1"/>
</dbReference>
<dbReference type="RefSeq" id="XP_009823794.1">
    <property type="nucleotide sequence ID" value="XM_009825492.1"/>
</dbReference>
<dbReference type="SUPFAM" id="SSF55811">
    <property type="entry name" value="Nudix"/>
    <property type="match status" value="1"/>
</dbReference>
<proteinExistence type="predicted"/>
<dbReference type="PROSITE" id="PS51462">
    <property type="entry name" value="NUDIX"/>
    <property type="match status" value="1"/>
</dbReference>
<dbReference type="STRING" id="112090.W4H4Q3"/>